<organism evidence="4 5">
    <name type="scientific">Treponema bryantii</name>
    <dbReference type="NCBI Taxonomy" id="163"/>
    <lineage>
        <taxon>Bacteria</taxon>
        <taxon>Pseudomonadati</taxon>
        <taxon>Spirochaetota</taxon>
        <taxon>Spirochaetia</taxon>
        <taxon>Spirochaetales</taxon>
        <taxon>Treponemataceae</taxon>
        <taxon>Treponema</taxon>
    </lineage>
</organism>
<feature type="region of interest" description="Disordered" evidence="1">
    <location>
        <begin position="309"/>
        <end position="352"/>
    </location>
</feature>
<feature type="compositionally biased region" description="Low complexity" evidence="1">
    <location>
        <begin position="316"/>
        <end position="334"/>
    </location>
</feature>
<keyword evidence="2" id="KW-0812">Transmembrane</keyword>
<dbReference type="Pfam" id="PF25973">
    <property type="entry name" value="BSH_CzcB"/>
    <property type="match status" value="1"/>
</dbReference>
<sequence length="352" mass="37958">MKKKIKIIIICAAVLVVIGIGLVLLKTLLSSSGTEKVFYTANVETYENIIEISGTVAAAQEQTLQARSAGTVTAVYVKAGDKVKKGDIIIQLDDSEQLYNLEKQEYNMATKKLTASARELRLLETERNSLLQKVEDRKVTATFDGIIADLDVAVGDSLEAKDEVGTLVNIDYLTAEVEVTETDVSKLEIGQTVNFTFPAYSNETVKGYVTGWPAIGTVTSRGATVVKVKLRIDDYPDEILPNFSFTGKIEISPTEQYVVVSRYAIGYENKQPFVVLAKGEQKKSVKVQPYGSEYVKVLEGLEGGEVLIQQSKPRASGMNRNRPGSSSGNSKNKNSGGGMPGGFPGGGPGGPM</sequence>
<dbReference type="GO" id="GO:0015562">
    <property type="term" value="F:efflux transmembrane transporter activity"/>
    <property type="evidence" value="ECO:0007669"/>
    <property type="project" value="TreeGrafter"/>
</dbReference>
<proteinExistence type="predicted"/>
<feature type="transmembrane region" description="Helical" evidence="2">
    <location>
        <begin position="7"/>
        <end position="29"/>
    </location>
</feature>
<dbReference type="Proteomes" id="UP000182360">
    <property type="component" value="Unassembled WGS sequence"/>
</dbReference>
<evidence type="ECO:0000313" key="4">
    <source>
        <dbReference type="EMBL" id="SEQ41253.1"/>
    </source>
</evidence>
<dbReference type="InterPro" id="IPR058647">
    <property type="entry name" value="BSH_CzcB-like"/>
</dbReference>
<feature type="domain" description="CzcB-like barrel-sandwich hybrid" evidence="3">
    <location>
        <begin position="63"/>
        <end position="167"/>
    </location>
</feature>
<protein>
    <submittedName>
        <fullName evidence="4">Multidrug efflux pump subunit AcrA (Membrane-fusion protein)</fullName>
    </submittedName>
</protein>
<accession>A0A1H9FUR0</accession>
<dbReference type="RefSeq" id="WP_074643092.1">
    <property type="nucleotide sequence ID" value="NZ_FOFU01000004.1"/>
</dbReference>
<name>A0A1H9FUR0_9SPIR</name>
<dbReference type="EMBL" id="FOFU01000004">
    <property type="protein sequence ID" value="SEQ41253.1"/>
    <property type="molecule type" value="Genomic_DNA"/>
</dbReference>
<evidence type="ECO:0000259" key="3">
    <source>
        <dbReference type="Pfam" id="PF25973"/>
    </source>
</evidence>
<dbReference type="PANTHER" id="PTHR30469:SF15">
    <property type="entry name" value="HLYD FAMILY OF SECRETION PROTEINS"/>
    <property type="match status" value="1"/>
</dbReference>
<evidence type="ECO:0000256" key="2">
    <source>
        <dbReference type="SAM" id="Phobius"/>
    </source>
</evidence>
<evidence type="ECO:0000313" key="5">
    <source>
        <dbReference type="Proteomes" id="UP000182360"/>
    </source>
</evidence>
<keyword evidence="2" id="KW-0472">Membrane</keyword>
<gene>
    <name evidence="4" type="ORF">SAMN04487977_104157</name>
</gene>
<dbReference type="SUPFAM" id="SSF111369">
    <property type="entry name" value="HlyD-like secretion proteins"/>
    <property type="match status" value="1"/>
</dbReference>
<dbReference type="GO" id="GO:1990281">
    <property type="term" value="C:efflux pump complex"/>
    <property type="evidence" value="ECO:0007669"/>
    <property type="project" value="TreeGrafter"/>
</dbReference>
<feature type="compositionally biased region" description="Gly residues" evidence="1">
    <location>
        <begin position="335"/>
        <end position="352"/>
    </location>
</feature>
<evidence type="ECO:0000256" key="1">
    <source>
        <dbReference type="SAM" id="MobiDB-lite"/>
    </source>
</evidence>
<reference evidence="4 5" key="1">
    <citation type="submission" date="2016-10" db="EMBL/GenBank/DDBJ databases">
        <authorList>
            <person name="de Groot N.N."/>
        </authorList>
    </citation>
    <scope>NUCLEOTIDE SEQUENCE [LARGE SCALE GENOMIC DNA]</scope>
    <source>
        <strain evidence="4 5">B25</strain>
    </source>
</reference>
<dbReference type="Gene3D" id="2.40.50.100">
    <property type="match status" value="1"/>
</dbReference>
<keyword evidence="5" id="KW-1185">Reference proteome</keyword>
<dbReference type="Gene3D" id="2.40.30.170">
    <property type="match status" value="1"/>
</dbReference>
<dbReference type="STRING" id="163.SAMN04487775_10916"/>
<dbReference type="OrthoDB" id="368879at2"/>
<keyword evidence="2" id="KW-1133">Transmembrane helix</keyword>
<dbReference type="AlphaFoldDB" id="A0A1H9FUR0"/>
<dbReference type="PANTHER" id="PTHR30469">
    <property type="entry name" value="MULTIDRUG RESISTANCE PROTEIN MDTA"/>
    <property type="match status" value="1"/>
</dbReference>